<name>D4IKG7_9BACT</name>
<dbReference type="InterPro" id="IPR022298">
    <property type="entry name" value="Conjug_transposon_TraN"/>
</dbReference>
<feature type="signal peptide" evidence="1">
    <location>
        <begin position="1"/>
        <end position="20"/>
    </location>
</feature>
<feature type="chain" id="PRO_5003058532" description="Bacteroides conjugative transposon TraN protein" evidence="1">
    <location>
        <begin position="21"/>
        <end position="300"/>
    </location>
</feature>
<dbReference type="GeneID" id="92755874"/>
<dbReference type="PATRIC" id="fig|717959.3.peg.2467"/>
<keyword evidence="1" id="KW-0732">Signal</keyword>
<dbReference type="AlphaFoldDB" id="D4IKG7"/>
<dbReference type="KEGG" id="ash:AL1_08780"/>
<dbReference type="STRING" id="717959.AL1_08780"/>
<dbReference type="BioCyc" id="ASHA717959:AL1_RS04120-MONOMER"/>
<dbReference type="RefSeq" id="WP_015546364.1">
    <property type="nucleotide sequence ID" value="NC_021030.1"/>
</dbReference>
<evidence type="ECO:0000313" key="2">
    <source>
        <dbReference type="EMBL" id="CBK63429.1"/>
    </source>
</evidence>
<reference evidence="2 3" key="2">
    <citation type="submission" date="2010-03" db="EMBL/GenBank/DDBJ databases">
        <authorList>
            <person name="Pajon A."/>
        </authorList>
    </citation>
    <scope>NUCLEOTIDE SEQUENCE [LARGE SCALE GENOMIC DNA]</scope>
    <source>
        <strain evidence="2 3">WAL 8301</strain>
    </source>
</reference>
<sequence>MKNLIMTFAAAVGLSLGSFAQSVSTESKAFRSSQIVAPYDIEVTYNKTVHVLFPAAVQYVDLGSNDIIAGRASGAENVVRIKSAVAGFPGETNFSVITADGCFYTFNVTYADEPGQLSVEMDDWLRKNPTAEYANDRLFVRLSELGGETPVLVNRIMYSIYKKNAADIKSVGSKQFGIQTLLKGVYIHKDLMYFHIAVRNMSNVSYDIDFIRFKVVDKKVAKRTAVQETYVNPVRVFSQQNTVDGKATVRNVFVFPKMTLPDDKVLTVEIFEKGGGRHQSFNIANGELIGAKLINDLKTR</sequence>
<dbReference type="Pfam" id="PF13595">
    <property type="entry name" value="DUF4138"/>
    <property type="match status" value="1"/>
</dbReference>
<protein>
    <recommendedName>
        <fullName evidence="4">Bacteroides conjugative transposon TraN protein</fullName>
    </recommendedName>
</protein>
<evidence type="ECO:0000256" key="1">
    <source>
        <dbReference type="SAM" id="SignalP"/>
    </source>
</evidence>
<reference evidence="2 3" key="1">
    <citation type="submission" date="2010-03" db="EMBL/GenBank/DDBJ databases">
        <title>The genome sequence of Alistipes shahii WAL 8301.</title>
        <authorList>
            <consortium name="metaHIT consortium -- http://www.metahit.eu/"/>
            <person name="Pajon A."/>
            <person name="Turner K."/>
            <person name="Parkhill J."/>
        </authorList>
    </citation>
    <scope>NUCLEOTIDE SEQUENCE [LARGE SCALE GENOMIC DNA]</scope>
    <source>
        <strain evidence="2 3">WAL 8301</strain>
    </source>
</reference>
<evidence type="ECO:0000313" key="3">
    <source>
        <dbReference type="Proteomes" id="UP000008794"/>
    </source>
</evidence>
<gene>
    <name evidence="2" type="ORF">AL1_08780</name>
</gene>
<dbReference type="HOGENOM" id="CLU_059718_0_0_10"/>
<dbReference type="EMBL" id="FP929032">
    <property type="protein sequence ID" value="CBK63429.1"/>
    <property type="molecule type" value="Genomic_DNA"/>
</dbReference>
<accession>D4IKG7</accession>
<keyword evidence="3" id="KW-1185">Reference proteome</keyword>
<proteinExistence type="predicted"/>
<dbReference type="NCBIfam" id="TIGR03780">
    <property type="entry name" value="Bac_Flav_CT_N"/>
    <property type="match status" value="1"/>
</dbReference>
<organism evidence="2 3">
    <name type="scientific">Alistipes shahii WAL 8301</name>
    <dbReference type="NCBI Taxonomy" id="717959"/>
    <lineage>
        <taxon>Bacteria</taxon>
        <taxon>Pseudomonadati</taxon>
        <taxon>Bacteroidota</taxon>
        <taxon>Bacteroidia</taxon>
        <taxon>Bacteroidales</taxon>
        <taxon>Rikenellaceae</taxon>
        <taxon>Alistipes</taxon>
    </lineage>
</organism>
<dbReference type="Proteomes" id="UP000008794">
    <property type="component" value="Chromosome"/>
</dbReference>
<evidence type="ECO:0008006" key="4">
    <source>
        <dbReference type="Google" id="ProtNLM"/>
    </source>
</evidence>